<dbReference type="InterPro" id="IPR036871">
    <property type="entry name" value="PX_dom_sf"/>
</dbReference>
<dbReference type="SUPFAM" id="SSF64268">
    <property type="entry name" value="PX domain"/>
    <property type="match status" value="1"/>
</dbReference>
<comment type="caution">
    <text evidence="2">The sequence shown here is derived from an EMBL/GenBank/DDBJ whole genome shotgun (WGS) entry which is preliminary data.</text>
</comment>
<dbReference type="Proteomes" id="UP000284403">
    <property type="component" value="Unassembled WGS sequence"/>
</dbReference>
<protein>
    <recommendedName>
        <fullName evidence="4">PX domain-containing protein</fullName>
    </recommendedName>
</protein>
<dbReference type="GO" id="GO:0035091">
    <property type="term" value="F:phosphatidylinositol binding"/>
    <property type="evidence" value="ECO:0007669"/>
    <property type="project" value="InterPro"/>
</dbReference>
<gene>
    <name evidence="2" type="ORF">Tco025E_00788</name>
</gene>
<evidence type="ECO:0000256" key="1">
    <source>
        <dbReference type="SAM" id="MobiDB-lite"/>
    </source>
</evidence>
<dbReference type="Gene3D" id="3.30.1520.10">
    <property type="entry name" value="Phox-like domain"/>
    <property type="match status" value="1"/>
</dbReference>
<dbReference type="OrthoDB" id="430293at2759"/>
<evidence type="ECO:0008006" key="4">
    <source>
        <dbReference type="Google" id="ProtNLM"/>
    </source>
</evidence>
<keyword evidence="3" id="KW-1185">Reference proteome</keyword>
<evidence type="ECO:0000313" key="3">
    <source>
        <dbReference type="Proteomes" id="UP000284403"/>
    </source>
</evidence>
<accession>A0A422QAI0</accession>
<dbReference type="GeneID" id="40314399"/>
<evidence type="ECO:0000313" key="2">
    <source>
        <dbReference type="EMBL" id="RNF26983.1"/>
    </source>
</evidence>
<feature type="region of interest" description="Disordered" evidence="1">
    <location>
        <begin position="274"/>
        <end position="314"/>
    </location>
</feature>
<sequence length="368" mass="39821">MSKWSSLREGSDGFDDVNEGSGMLSSCGYIVHIPPPMSGPSLPASATDIAAVTLPSVRVAPDVTQRAVTWYEVLVRSTTHQWSVMKRFSEFFDLYRAMEKMSLVQLAKRQLERTFSSPPSRLFPTHRRQQQLEEFVQSLLQTLKDLSVRYLCAAGPEPEGSASRPPTSAVTRAAFATFVRFLTTTSYDASLDGALAEAGGGVTAPVVDKAAAADCLITDERTHLPPAKIMHAPKQLFIIMLQLPGACMSTVFVKSSDDSREIVVGGSWNADITGPDSVYVETPESPQGDVSPPSSDGAVEGGETPRAAGAPSSTKVLVDTFPMGEFQMEFEVPPPFAVDEWRSQYKGGILFLSWHYFSPTVAPSTESA</sequence>
<name>A0A422QAI0_9TRYP</name>
<dbReference type="EMBL" id="MKKU01000021">
    <property type="protein sequence ID" value="RNF26983.1"/>
    <property type="molecule type" value="Genomic_DNA"/>
</dbReference>
<reference evidence="2 3" key="1">
    <citation type="journal article" date="2018" name="BMC Genomics">
        <title>Genomic comparison of Trypanosoma conorhini and Trypanosoma rangeli to Trypanosoma cruzi strains of high and low virulence.</title>
        <authorList>
            <person name="Bradwell K.R."/>
            <person name="Koparde V.N."/>
            <person name="Matveyev A.V."/>
            <person name="Serrano M.G."/>
            <person name="Alves J.M."/>
            <person name="Parikh H."/>
            <person name="Huang B."/>
            <person name="Lee V."/>
            <person name="Espinosa-Alvarez O."/>
            <person name="Ortiz P.A."/>
            <person name="Costa-Martins A.G."/>
            <person name="Teixeira M.M."/>
            <person name="Buck G.A."/>
        </authorList>
    </citation>
    <scope>NUCLEOTIDE SEQUENCE [LARGE SCALE GENOMIC DNA]</scope>
    <source>
        <strain evidence="2 3">025E</strain>
    </source>
</reference>
<organism evidence="2 3">
    <name type="scientific">Trypanosoma conorhini</name>
    <dbReference type="NCBI Taxonomy" id="83891"/>
    <lineage>
        <taxon>Eukaryota</taxon>
        <taxon>Discoba</taxon>
        <taxon>Euglenozoa</taxon>
        <taxon>Kinetoplastea</taxon>
        <taxon>Metakinetoplastina</taxon>
        <taxon>Trypanosomatida</taxon>
        <taxon>Trypanosomatidae</taxon>
        <taxon>Trypanosoma</taxon>
    </lineage>
</organism>
<proteinExistence type="predicted"/>
<dbReference type="RefSeq" id="XP_029232189.1">
    <property type="nucleotide sequence ID" value="XM_029367728.1"/>
</dbReference>
<dbReference type="AlphaFoldDB" id="A0A422QAI0"/>